<name>A0A645FVK4_9ZZZZ</name>
<dbReference type="AlphaFoldDB" id="A0A645FVK4"/>
<dbReference type="EMBL" id="VSSQ01065908">
    <property type="protein sequence ID" value="MPN18551.1"/>
    <property type="molecule type" value="Genomic_DNA"/>
</dbReference>
<accession>A0A645FVK4</accession>
<feature type="region of interest" description="Disordered" evidence="1">
    <location>
        <begin position="26"/>
        <end position="69"/>
    </location>
</feature>
<sequence>MGFGVVAFLQRLADDAAAGMAHGHALHLAPQDGPPHQCGGETGGVAHHHPARRRTADAKLGAVDVGLPG</sequence>
<proteinExistence type="predicted"/>
<organism evidence="2">
    <name type="scientific">bioreactor metagenome</name>
    <dbReference type="NCBI Taxonomy" id="1076179"/>
    <lineage>
        <taxon>unclassified sequences</taxon>
        <taxon>metagenomes</taxon>
        <taxon>ecological metagenomes</taxon>
    </lineage>
</organism>
<gene>
    <name evidence="2" type="ORF">SDC9_165911</name>
</gene>
<evidence type="ECO:0000313" key="2">
    <source>
        <dbReference type="EMBL" id="MPN18551.1"/>
    </source>
</evidence>
<comment type="caution">
    <text evidence="2">The sequence shown here is derived from an EMBL/GenBank/DDBJ whole genome shotgun (WGS) entry which is preliminary data.</text>
</comment>
<protein>
    <submittedName>
        <fullName evidence="2">Uncharacterized protein</fullName>
    </submittedName>
</protein>
<evidence type="ECO:0000256" key="1">
    <source>
        <dbReference type="SAM" id="MobiDB-lite"/>
    </source>
</evidence>
<reference evidence="2" key="1">
    <citation type="submission" date="2019-08" db="EMBL/GenBank/DDBJ databases">
        <authorList>
            <person name="Kucharzyk K."/>
            <person name="Murdoch R.W."/>
            <person name="Higgins S."/>
            <person name="Loffler F."/>
        </authorList>
    </citation>
    <scope>NUCLEOTIDE SEQUENCE</scope>
</reference>